<evidence type="ECO:0000256" key="2">
    <source>
        <dbReference type="PIRNR" id="PIRNR037226"/>
    </source>
</evidence>
<reference evidence="5" key="1">
    <citation type="submission" date="2015-09" db="EMBL/GenBank/DDBJ databases">
        <authorList>
            <person name="Fill T.P."/>
            <person name="Baretta J.F."/>
            <person name="de Almeida L.G."/>
            <person name="Rocha M."/>
            <person name="de Souza D.H."/>
            <person name="Malavazi I."/>
            <person name="Cerdeira L.T."/>
            <person name="Hong H."/>
            <person name="Samborskyy M."/>
            <person name="de Vasconcelos A.T."/>
            <person name="Leadlay P."/>
            <person name="Rodrigues-Filho E."/>
        </authorList>
    </citation>
    <scope>NUCLEOTIDE SEQUENCE [LARGE SCALE GENOMIC DNA]</scope>
    <source>
        <strain evidence="5">LaBioMMi 136</strain>
    </source>
</reference>
<dbReference type="InterPro" id="IPR011650">
    <property type="entry name" value="Peptidase_M20_dimer"/>
</dbReference>
<dbReference type="InterPro" id="IPR002933">
    <property type="entry name" value="Peptidase_M20"/>
</dbReference>
<dbReference type="PIRSF" id="PIRSF037226">
    <property type="entry name" value="Amidohydrolase_ACY1L2_prd"/>
    <property type="match status" value="1"/>
</dbReference>
<dbReference type="EMBL" id="LJBN01000126">
    <property type="protein sequence ID" value="OOQ87340.1"/>
    <property type="molecule type" value="Genomic_DNA"/>
</dbReference>
<evidence type="ECO:0000256" key="1">
    <source>
        <dbReference type="ARBA" id="ARBA00006247"/>
    </source>
</evidence>
<keyword evidence="4" id="KW-0378">Hydrolase</keyword>
<dbReference type="InterPro" id="IPR017144">
    <property type="entry name" value="Xaa-Arg_dipeptidase"/>
</dbReference>
<name>A0A1S9RPY3_PENBI</name>
<dbReference type="FunFam" id="3.30.70.360:FF:000004">
    <property type="entry name" value="Peptidase M20 domain-containing protein 2"/>
    <property type="match status" value="1"/>
</dbReference>
<dbReference type="PANTHER" id="PTHR30575">
    <property type="entry name" value="PEPTIDASE M20"/>
    <property type="match status" value="1"/>
</dbReference>
<feature type="domain" description="Peptidase M20 dimerisation" evidence="3">
    <location>
        <begin position="189"/>
        <end position="284"/>
    </location>
</feature>
<dbReference type="Pfam" id="PF07687">
    <property type="entry name" value="M20_dimer"/>
    <property type="match status" value="1"/>
</dbReference>
<evidence type="ECO:0000313" key="5">
    <source>
        <dbReference type="Proteomes" id="UP000190744"/>
    </source>
</evidence>
<accession>A0A1S9RPY3</accession>
<evidence type="ECO:0000313" key="4">
    <source>
        <dbReference type="EMBL" id="OOQ87340.1"/>
    </source>
</evidence>
<sequence>MAISSAVIQNDLTNSLTTHASDLWNVSQEFAERGSIQIHAHPELAFEEKFAHDTICDLLEKLGYSVTRHAYGIDTAFEAEVGSGGGLIVYNAEYDALPEIGHACGHNLIAASSIAAFLATAEAMKKHQIEGRVRLLGTPAEEGGGGKIELLKAGAYEGVDACLMGHPGPRFPGPGLKDGLVVARCMARAGVDVTFHGVNAHAGNAPWLGRNALDAVVAAYTSIAMLRQQTIPNQRIHAIISKGGDKPNVIPHLTEMQLFVRSETDADMEKTCQRIVDACEGAAKAAGCSVEFKWLESYKDLQCSDTIADKFYAHSQSQGLDYLRSMSTVSGASTDQGNVSYALPSLHPGFSIDVESAQIGPHHPLFERAAGSRSGFENSQKFASAMAATGLEILQDGDLRKQLWAEHKERFSALNSE</sequence>
<comment type="caution">
    <text evidence="4">The sequence shown here is derived from an EMBL/GenBank/DDBJ whole genome shotgun (WGS) entry which is preliminary data.</text>
</comment>
<dbReference type="InterPro" id="IPR017439">
    <property type="entry name" value="Amidohydrolase"/>
</dbReference>
<proteinExistence type="inferred from homology"/>
<dbReference type="CDD" id="cd05672">
    <property type="entry name" value="M20_ACY1L2-like"/>
    <property type="match status" value="1"/>
</dbReference>
<dbReference type="SUPFAM" id="SSF55031">
    <property type="entry name" value="Bacterial exopeptidase dimerisation domain"/>
    <property type="match status" value="1"/>
</dbReference>
<dbReference type="NCBIfam" id="TIGR01891">
    <property type="entry name" value="amidohydrolases"/>
    <property type="match status" value="1"/>
</dbReference>
<dbReference type="SUPFAM" id="SSF53187">
    <property type="entry name" value="Zn-dependent exopeptidases"/>
    <property type="match status" value="1"/>
</dbReference>
<gene>
    <name evidence="4" type="ORF">PEBR_17912</name>
</gene>
<dbReference type="InterPro" id="IPR052030">
    <property type="entry name" value="Peptidase_M20/M20A_hydrolases"/>
</dbReference>
<organism evidence="4 5">
    <name type="scientific">Penicillium brasilianum</name>
    <dbReference type="NCBI Taxonomy" id="104259"/>
    <lineage>
        <taxon>Eukaryota</taxon>
        <taxon>Fungi</taxon>
        <taxon>Dikarya</taxon>
        <taxon>Ascomycota</taxon>
        <taxon>Pezizomycotina</taxon>
        <taxon>Eurotiomycetes</taxon>
        <taxon>Eurotiomycetidae</taxon>
        <taxon>Eurotiales</taxon>
        <taxon>Aspergillaceae</taxon>
        <taxon>Penicillium</taxon>
    </lineage>
</organism>
<evidence type="ECO:0000259" key="3">
    <source>
        <dbReference type="Pfam" id="PF07687"/>
    </source>
</evidence>
<dbReference type="InterPro" id="IPR036264">
    <property type="entry name" value="Bact_exopeptidase_dim_dom"/>
</dbReference>
<comment type="similarity">
    <text evidence="1 2">Belongs to the peptidase M20A family.</text>
</comment>
<protein>
    <recommendedName>
        <fullName evidence="2">Peptidase M20 domain-containing protein 2</fullName>
    </recommendedName>
</protein>
<dbReference type="PANTHER" id="PTHR30575:SF0">
    <property type="entry name" value="XAA-ARG DIPEPTIDASE"/>
    <property type="match status" value="1"/>
</dbReference>
<dbReference type="GO" id="GO:0016805">
    <property type="term" value="F:dipeptidase activity"/>
    <property type="evidence" value="ECO:0007669"/>
    <property type="project" value="InterPro"/>
</dbReference>
<dbReference type="AlphaFoldDB" id="A0A1S9RPY3"/>
<dbReference type="Proteomes" id="UP000190744">
    <property type="component" value="Unassembled WGS sequence"/>
</dbReference>
<dbReference type="Pfam" id="PF01546">
    <property type="entry name" value="Peptidase_M20"/>
    <property type="match status" value="1"/>
</dbReference>
<dbReference type="Gene3D" id="3.40.630.10">
    <property type="entry name" value="Zn peptidases"/>
    <property type="match status" value="1"/>
</dbReference>
<dbReference type="Gene3D" id="3.30.70.360">
    <property type="match status" value="1"/>
</dbReference>